<evidence type="ECO:0000256" key="1">
    <source>
        <dbReference type="SAM" id="MobiDB-lite"/>
    </source>
</evidence>
<reference evidence="2 3" key="1">
    <citation type="submission" date="2014-03" db="EMBL/GenBank/DDBJ databases">
        <title>Genomics of Bifidobacteria.</title>
        <authorList>
            <person name="Ventura M."/>
            <person name="Milani C."/>
            <person name="Lugli G.A."/>
        </authorList>
    </citation>
    <scope>NUCLEOTIDE SEQUENCE [LARGE SCALE GENOMIC DNA]</scope>
    <source>
        <strain evidence="2 3">LMG 11341</strain>
    </source>
</reference>
<protein>
    <submittedName>
        <fullName evidence="2">Haloacid dehalogenase</fullName>
    </submittedName>
</protein>
<dbReference type="InterPro" id="IPR006439">
    <property type="entry name" value="HAD-SF_hydro_IA"/>
</dbReference>
<feature type="region of interest" description="Disordered" evidence="1">
    <location>
        <begin position="1"/>
        <end position="42"/>
    </location>
</feature>
<dbReference type="InterPro" id="IPR036412">
    <property type="entry name" value="HAD-like_sf"/>
</dbReference>
<dbReference type="STRING" id="78345.BMERY_1130"/>
<evidence type="ECO:0000313" key="3">
    <source>
        <dbReference type="Proteomes" id="UP000029060"/>
    </source>
</evidence>
<dbReference type="CDD" id="cd07505">
    <property type="entry name" value="HAD_BPGM-like"/>
    <property type="match status" value="1"/>
</dbReference>
<feature type="compositionally biased region" description="Low complexity" evidence="1">
    <location>
        <begin position="24"/>
        <end position="42"/>
    </location>
</feature>
<name>A0A087BKR7_9BIFI</name>
<dbReference type="GO" id="GO:0016791">
    <property type="term" value="F:phosphatase activity"/>
    <property type="evidence" value="ECO:0007669"/>
    <property type="project" value="TreeGrafter"/>
</dbReference>
<dbReference type="Gene3D" id="3.40.50.1000">
    <property type="entry name" value="HAD superfamily/HAD-like"/>
    <property type="match status" value="1"/>
</dbReference>
<dbReference type="SFLD" id="SFLDG01129">
    <property type="entry name" value="C1.5:_HAD__Beta-PGM__Phosphata"/>
    <property type="match status" value="1"/>
</dbReference>
<dbReference type="RefSeq" id="WP_081888352.1">
    <property type="nucleotide sequence ID" value="NZ_CADAXU010000004.1"/>
</dbReference>
<dbReference type="Proteomes" id="UP000029060">
    <property type="component" value="Unassembled WGS sequence"/>
</dbReference>
<gene>
    <name evidence="2" type="ORF">BMERY_1130</name>
</gene>
<dbReference type="AlphaFoldDB" id="A0A087BKR7"/>
<dbReference type="PANTHER" id="PTHR18901:SF38">
    <property type="entry name" value="PSEUDOURIDINE-5'-PHOSPHATASE"/>
    <property type="match status" value="1"/>
</dbReference>
<dbReference type="OrthoDB" id="9797743at2"/>
<dbReference type="eggNOG" id="COG0637">
    <property type="taxonomic scope" value="Bacteria"/>
</dbReference>
<dbReference type="SFLD" id="SFLDS00003">
    <property type="entry name" value="Haloacid_Dehalogenase"/>
    <property type="match status" value="1"/>
</dbReference>
<evidence type="ECO:0000313" key="2">
    <source>
        <dbReference type="EMBL" id="KFI71617.1"/>
    </source>
</evidence>
<sequence length="258" mass="27795">MNKTGINRLAAAEPTPTHAGTGGADASAPSAPSTPSVPSTSPKAAIFDLDGTLLDSMGVWDQIDMDFLSRRGFDVPDDYVPTISAMPFQQVAAYTIDRFGLDETPEAVMAEWDDMAHEAYATMVEAKPGAVEYLTYLRDAGVKLAIATSLTPSLREPAMKHVGIFDFFNTIVSVDDVHGVGKDKPDVYLLAASRLGAETSECVVFEDILEGIRSAKSVGMWAWAMHDDSSDGQWDAICALADGVMFDFHDAPRLWPEA</sequence>
<dbReference type="SUPFAM" id="SSF56784">
    <property type="entry name" value="HAD-like"/>
    <property type="match status" value="1"/>
</dbReference>
<keyword evidence="3" id="KW-1185">Reference proteome</keyword>
<dbReference type="Gene3D" id="1.10.150.240">
    <property type="entry name" value="Putative phosphatase, domain 2"/>
    <property type="match status" value="1"/>
</dbReference>
<comment type="caution">
    <text evidence="2">The sequence shown here is derived from an EMBL/GenBank/DDBJ whole genome shotgun (WGS) entry which is preliminary data.</text>
</comment>
<dbReference type="InterPro" id="IPR023198">
    <property type="entry name" value="PGP-like_dom2"/>
</dbReference>
<proteinExistence type="predicted"/>
<accession>A0A087BKR7</accession>
<dbReference type="NCBIfam" id="TIGR01509">
    <property type="entry name" value="HAD-SF-IA-v3"/>
    <property type="match status" value="1"/>
</dbReference>
<dbReference type="InterPro" id="IPR023214">
    <property type="entry name" value="HAD_sf"/>
</dbReference>
<dbReference type="EMBL" id="JGZC01000001">
    <property type="protein sequence ID" value="KFI71617.1"/>
    <property type="molecule type" value="Genomic_DNA"/>
</dbReference>
<organism evidence="2 3">
    <name type="scientific">Bifidobacterium merycicum</name>
    <dbReference type="NCBI Taxonomy" id="78345"/>
    <lineage>
        <taxon>Bacteria</taxon>
        <taxon>Bacillati</taxon>
        <taxon>Actinomycetota</taxon>
        <taxon>Actinomycetes</taxon>
        <taxon>Bifidobacteriales</taxon>
        <taxon>Bifidobacteriaceae</taxon>
        <taxon>Bifidobacterium</taxon>
    </lineage>
</organism>
<dbReference type="PANTHER" id="PTHR18901">
    <property type="entry name" value="2-DEOXYGLUCOSE-6-PHOSPHATE PHOSPHATASE 2"/>
    <property type="match status" value="1"/>
</dbReference>
<dbReference type="Pfam" id="PF00702">
    <property type="entry name" value="Hydrolase"/>
    <property type="match status" value="1"/>
</dbReference>